<comment type="similarity">
    <text evidence="2">Belongs to the complex I subunit 2 family.</text>
</comment>
<keyword evidence="6 9" id="KW-0472">Membrane</keyword>
<dbReference type="InterPro" id="IPR001750">
    <property type="entry name" value="ND/Mrp_TM"/>
</dbReference>
<comment type="catalytic activity">
    <reaction evidence="8">
        <text>a ubiquinone + NADH + 5 H(+)(in) = a ubiquinol + NAD(+) + 4 H(+)(out)</text>
        <dbReference type="Rhea" id="RHEA:29091"/>
        <dbReference type="Rhea" id="RHEA-COMP:9565"/>
        <dbReference type="Rhea" id="RHEA-COMP:9566"/>
        <dbReference type="ChEBI" id="CHEBI:15378"/>
        <dbReference type="ChEBI" id="CHEBI:16389"/>
        <dbReference type="ChEBI" id="CHEBI:17976"/>
        <dbReference type="ChEBI" id="CHEBI:57540"/>
        <dbReference type="ChEBI" id="CHEBI:57945"/>
        <dbReference type="EC" id="7.1.1.2"/>
    </reaction>
</comment>
<sequence length="653" mass="72061">MIFISILTLIVAKALPLIHISTIHFTRVSAIIFIFSGVLTFNTFYIQSIGSGLGIYSGLFQINIINQTMEIFIYFIGSLILIAWPLILNNNTNIVPTFAPVNNHTLINTNILPTLVSVSSVSPVSSVSSVAAVLQQKTQNNYISVNISNKENTQYSTDYSLIVLFSTLGSSLLISSYDLISMYLSIELQSFGLYVLSTLYRDSESSTNAGLKYFLLGGLSSCLILLGSGLIYSYTGITNFESLYHLISVSELNYIIQGLSLGLIIILIGFLFKISAAPLHNWSPDVYDETPTIVTIWLTIMPKIAIILLLLEIQSQIMSIDGLTPLLNSGTTNGYQDYSNLGDTFSRITLYEKEISQSLMSPLNIIVVPSANIISILKNLFLISSILSLIIGTVVGLAQTRIKRLFAYSTISHIGFILLALAINTEQSIDSLLFYIIQYTITNLNVFLILLALSYHLTSLVPESVKDIRYITELKGQFFINPILSLSFSICLFSMAGIPPLIGFFSKQFVLYSALESGYYFISIIAIIVSVISASYYLKIIKVLHLVPTMQAQAESFAGTIVDHTTSEYKATENLVVNTTADIIVPINLSNNLNYKQSIADTSYASRYAGKINLTNFHSFLISSLTLSIVFFIFKPSIILNSTQLLSLSLFNS</sequence>
<feature type="transmembrane region" description="Helical" evidence="9">
    <location>
        <begin position="213"/>
        <end position="234"/>
    </location>
</feature>
<dbReference type="GeneID" id="40499568"/>
<proteinExistence type="inferred from homology"/>
<evidence type="ECO:0000313" key="11">
    <source>
        <dbReference type="EMBL" id="QCG70093.1"/>
    </source>
</evidence>
<dbReference type="GO" id="GO:0008137">
    <property type="term" value="F:NADH dehydrogenase (ubiquinone) activity"/>
    <property type="evidence" value="ECO:0007669"/>
    <property type="project" value="UniProtKB-EC"/>
</dbReference>
<name>A0A4D6SWL0_LACBI</name>
<comment type="subcellular location">
    <subcellularLocation>
        <location evidence="1">Membrane</location>
        <topology evidence="1">Multi-pass membrane protein</topology>
    </subcellularLocation>
</comment>
<evidence type="ECO:0000259" key="10">
    <source>
        <dbReference type="Pfam" id="PF00361"/>
    </source>
</evidence>
<feature type="domain" description="NADH:quinone oxidoreductase/Mrp antiporter transmembrane" evidence="10">
    <location>
        <begin position="373"/>
        <end position="533"/>
    </location>
</feature>
<dbReference type="InterPro" id="IPR010096">
    <property type="entry name" value="NADH-Q_OxRdtase_suN/2"/>
</dbReference>
<evidence type="ECO:0000256" key="6">
    <source>
        <dbReference type="ARBA" id="ARBA00023136"/>
    </source>
</evidence>
<evidence type="ECO:0000256" key="7">
    <source>
        <dbReference type="ARBA" id="ARBA00031028"/>
    </source>
</evidence>
<dbReference type="Pfam" id="PF00361">
    <property type="entry name" value="Proton_antipo_M"/>
    <property type="match status" value="2"/>
</dbReference>
<feature type="transmembrane region" description="Helical" evidence="9">
    <location>
        <begin position="111"/>
        <end position="134"/>
    </location>
</feature>
<feature type="transmembrane region" description="Helical" evidence="9">
    <location>
        <begin position="405"/>
        <end position="423"/>
    </location>
</feature>
<feature type="transmembrane region" description="Helical" evidence="9">
    <location>
        <begin position="380"/>
        <end position="398"/>
    </location>
</feature>
<feature type="transmembrane region" description="Helical" evidence="9">
    <location>
        <begin position="71"/>
        <end position="88"/>
    </location>
</feature>
<feature type="transmembrane region" description="Helical" evidence="9">
    <location>
        <begin position="155"/>
        <end position="174"/>
    </location>
</feature>
<feature type="transmembrane region" description="Helical" evidence="9">
    <location>
        <begin position="435"/>
        <end position="457"/>
    </location>
</feature>
<reference evidence="11" key="1">
    <citation type="journal article" date="2020" name="Int. J. Biol. Macromol.">
        <title>The complete mitochondrial genomes of two model ectomycorrhizal fungi (Laccaria): features, intron dynamics and phylogenetic implications.</title>
        <authorList>
            <person name="Li Q."/>
            <person name="Yang L."/>
            <person name="Xiang D."/>
            <person name="Wan Y."/>
            <person name="Wu Q."/>
            <person name="Huang W."/>
            <person name="Zhao G."/>
        </authorList>
    </citation>
    <scope>NUCLEOTIDE SEQUENCE</scope>
</reference>
<keyword evidence="5 9" id="KW-1133">Transmembrane helix</keyword>
<feature type="transmembrane region" description="Helical" evidence="9">
    <location>
        <begin position="518"/>
        <end position="538"/>
    </location>
</feature>
<evidence type="ECO:0000256" key="8">
    <source>
        <dbReference type="ARBA" id="ARBA00049551"/>
    </source>
</evidence>
<feature type="transmembrane region" description="Helical" evidence="9">
    <location>
        <begin position="254"/>
        <end position="272"/>
    </location>
</feature>
<evidence type="ECO:0000256" key="5">
    <source>
        <dbReference type="ARBA" id="ARBA00022989"/>
    </source>
</evidence>
<feature type="domain" description="NADH:quinone oxidoreductase/Mrp antiporter transmembrane" evidence="10">
    <location>
        <begin position="176"/>
        <end position="311"/>
    </location>
</feature>
<evidence type="ECO:0000256" key="4">
    <source>
        <dbReference type="ARBA" id="ARBA00022692"/>
    </source>
</evidence>
<dbReference type="GO" id="GO:0042773">
    <property type="term" value="P:ATP synthesis coupled electron transport"/>
    <property type="evidence" value="ECO:0007669"/>
    <property type="project" value="InterPro"/>
</dbReference>
<dbReference type="PANTHER" id="PTHR22773">
    <property type="entry name" value="NADH DEHYDROGENASE"/>
    <property type="match status" value="1"/>
</dbReference>
<evidence type="ECO:0000256" key="3">
    <source>
        <dbReference type="ARBA" id="ARBA00021008"/>
    </source>
</evidence>
<gene>
    <name evidence="11" type="primary">nad2</name>
</gene>
<feature type="transmembrane region" description="Helical" evidence="9">
    <location>
        <begin position="293"/>
        <end position="311"/>
    </location>
</feature>
<feature type="transmembrane region" description="Helical" evidence="9">
    <location>
        <begin position="30"/>
        <end position="59"/>
    </location>
</feature>
<evidence type="ECO:0000256" key="9">
    <source>
        <dbReference type="SAM" id="Phobius"/>
    </source>
</evidence>
<keyword evidence="11" id="KW-0496">Mitochondrion</keyword>
<dbReference type="AlphaFoldDB" id="A0A4D6SWL0"/>
<protein>
    <recommendedName>
        <fullName evidence="3">NADH-ubiquinone oxidoreductase chain 2</fullName>
    </recommendedName>
    <alternativeName>
        <fullName evidence="7">NADH dehydrogenase subunit 2</fullName>
    </alternativeName>
</protein>
<feature type="transmembrane region" description="Helical" evidence="9">
    <location>
        <begin position="478"/>
        <end position="498"/>
    </location>
</feature>
<keyword evidence="4 9" id="KW-0812">Transmembrane</keyword>
<accession>A0A4D6SWL0</accession>
<geneLocation type="mitochondrion" evidence="11"/>
<dbReference type="EMBL" id="MK697670">
    <property type="protein sequence ID" value="QCG70093.1"/>
    <property type="molecule type" value="Genomic_DNA"/>
</dbReference>
<dbReference type="RefSeq" id="YP_009653035.1">
    <property type="nucleotide sequence ID" value="NC_042773.1"/>
</dbReference>
<dbReference type="GO" id="GO:0016020">
    <property type="term" value="C:membrane"/>
    <property type="evidence" value="ECO:0007669"/>
    <property type="project" value="UniProtKB-SubCell"/>
</dbReference>
<organism evidence="11">
    <name type="scientific">Laccaria bicolor</name>
    <name type="common">Bicoloured deceiver</name>
    <name type="synonym">Laccaria laccata var. bicolor</name>
    <dbReference type="NCBI Taxonomy" id="29883"/>
    <lineage>
        <taxon>Eukaryota</taxon>
        <taxon>Fungi</taxon>
        <taxon>Dikarya</taxon>
        <taxon>Basidiomycota</taxon>
        <taxon>Agaricomycotina</taxon>
        <taxon>Agaricomycetes</taxon>
        <taxon>Agaricomycetidae</taxon>
        <taxon>Agaricales</taxon>
        <taxon>Agaricineae</taxon>
        <taxon>Hydnangiaceae</taxon>
        <taxon>Laccaria</taxon>
    </lineage>
</organism>
<dbReference type="HAMAP" id="MF_00445">
    <property type="entry name" value="NDH1_NuoN_1"/>
    <property type="match status" value="1"/>
</dbReference>
<evidence type="ECO:0000256" key="1">
    <source>
        <dbReference type="ARBA" id="ARBA00004141"/>
    </source>
</evidence>
<evidence type="ECO:0000256" key="2">
    <source>
        <dbReference type="ARBA" id="ARBA00007012"/>
    </source>
</evidence>
<feature type="transmembrane region" description="Helical" evidence="9">
    <location>
        <begin position="617"/>
        <end position="634"/>
    </location>
</feature>